<keyword evidence="3 9" id="KW-0378">Hydrolase</keyword>
<reference evidence="10 11" key="1">
    <citation type="submission" date="2021-03" db="EMBL/GenBank/DDBJ databases">
        <title>Pseudidiomarina terrestris, a new bacterium isolated from saline soil.</title>
        <authorList>
            <person name="Galisteo C."/>
            <person name="De La Haba R."/>
            <person name="Sanchez-Porro C."/>
            <person name="Ventosa A."/>
        </authorList>
    </citation>
    <scope>NUCLEOTIDE SEQUENCE [LARGE SCALE GENOMIC DNA]</scope>
    <source>
        <strain evidence="10 11">1APP75-32.1</strain>
    </source>
</reference>
<dbReference type="Gene3D" id="3.90.950.10">
    <property type="match status" value="1"/>
</dbReference>
<accession>A0AAW7QYJ6</accession>
<comment type="similarity">
    <text evidence="7 9">Belongs to the Maf family. YceF subfamily.</text>
</comment>
<dbReference type="GO" id="GO:0005737">
    <property type="term" value="C:cytoplasm"/>
    <property type="evidence" value="ECO:0007669"/>
    <property type="project" value="UniProtKB-SubCell"/>
</dbReference>
<name>A0AAW7QYJ6_9GAMM</name>
<comment type="caution">
    <text evidence="10">The sequence shown here is derived from an EMBL/GenBank/DDBJ whole genome shotgun (WGS) entry which is preliminary data.</text>
</comment>
<evidence type="ECO:0000256" key="3">
    <source>
        <dbReference type="ARBA" id="ARBA00022801"/>
    </source>
</evidence>
<evidence type="ECO:0000256" key="9">
    <source>
        <dbReference type="HAMAP-Rule" id="MF_00528"/>
    </source>
</evidence>
<comment type="function">
    <text evidence="6 9">Nucleoside triphosphate pyrophosphatase that hydrolyzes 7-methyl-GTP (m(7)GTP). May have a dual role in cell division arrest and in preventing the incorporation of modified nucleotides into cellular nucleic acids.</text>
</comment>
<dbReference type="GO" id="GO:0009117">
    <property type="term" value="P:nucleotide metabolic process"/>
    <property type="evidence" value="ECO:0007669"/>
    <property type="project" value="UniProtKB-KW"/>
</dbReference>
<dbReference type="CDD" id="cd00555">
    <property type="entry name" value="Maf"/>
    <property type="match status" value="1"/>
</dbReference>
<dbReference type="EMBL" id="JAGGJB010000001">
    <property type="protein sequence ID" value="MDN7123631.1"/>
    <property type="molecule type" value="Genomic_DNA"/>
</dbReference>
<dbReference type="EC" id="3.6.1.-" evidence="9"/>
<evidence type="ECO:0000256" key="4">
    <source>
        <dbReference type="ARBA" id="ARBA00023080"/>
    </source>
</evidence>
<evidence type="ECO:0000256" key="2">
    <source>
        <dbReference type="ARBA" id="ARBA00022490"/>
    </source>
</evidence>
<dbReference type="Proteomes" id="UP001169492">
    <property type="component" value="Unassembled WGS sequence"/>
</dbReference>
<dbReference type="PANTHER" id="PTHR43213">
    <property type="entry name" value="BIFUNCTIONAL DTTP/UTP PYROPHOSPHATASE/METHYLTRANSFERASE PROTEIN-RELATED"/>
    <property type="match status" value="1"/>
</dbReference>
<keyword evidence="2 9" id="KW-0963">Cytoplasm</keyword>
<dbReference type="PIRSF" id="PIRSF006305">
    <property type="entry name" value="Maf"/>
    <property type="match status" value="1"/>
</dbReference>
<evidence type="ECO:0000256" key="7">
    <source>
        <dbReference type="ARBA" id="ARBA00060749"/>
    </source>
</evidence>
<dbReference type="Pfam" id="PF02545">
    <property type="entry name" value="Maf"/>
    <property type="match status" value="1"/>
</dbReference>
<proteinExistence type="inferred from homology"/>
<evidence type="ECO:0000256" key="8">
    <source>
        <dbReference type="ARBA" id="ARBA00068163"/>
    </source>
</evidence>
<comment type="subcellular location">
    <subcellularLocation>
        <location evidence="1 9">Cytoplasm</location>
    </subcellularLocation>
</comment>
<feature type="site" description="Important for substrate specificity" evidence="9">
    <location>
        <position position="12"/>
    </location>
</feature>
<dbReference type="PANTHER" id="PTHR43213:SF10">
    <property type="entry name" value="7-METHYL-GTP PYROPHOSPHATASE"/>
    <property type="match status" value="1"/>
</dbReference>
<gene>
    <name evidence="10" type="primary">maf</name>
    <name evidence="10" type="ORF">J6I90_01925</name>
</gene>
<comment type="caution">
    <text evidence="9">Lacks conserved residue(s) required for the propagation of feature annotation.</text>
</comment>
<comment type="cofactor">
    <cofactor evidence="9">
        <name>a divalent metal cation</name>
        <dbReference type="ChEBI" id="CHEBI:60240"/>
    </cofactor>
</comment>
<dbReference type="InterPro" id="IPR003697">
    <property type="entry name" value="Maf-like"/>
</dbReference>
<evidence type="ECO:0000256" key="6">
    <source>
        <dbReference type="ARBA" id="ARBA00053369"/>
    </source>
</evidence>
<comment type="catalytic activity">
    <reaction evidence="5 9">
        <text>N(7)-methyl-GTP + H2O = N(7)-methyl-GMP + diphosphate + H(+)</text>
        <dbReference type="Rhea" id="RHEA:58744"/>
        <dbReference type="ChEBI" id="CHEBI:15377"/>
        <dbReference type="ChEBI" id="CHEBI:15378"/>
        <dbReference type="ChEBI" id="CHEBI:33019"/>
        <dbReference type="ChEBI" id="CHEBI:58285"/>
        <dbReference type="ChEBI" id="CHEBI:87133"/>
    </reaction>
</comment>
<dbReference type="AlphaFoldDB" id="A0AAW7QYJ6"/>
<feature type="active site" description="Proton acceptor" evidence="9">
    <location>
        <position position="69"/>
    </location>
</feature>
<feature type="site" description="Important for substrate specificity" evidence="9">
    <location>
        <position position="70"/>
    </location>
</feature>
<evidence type="ECO:0000313" key="11">
    <source>
        <dbReference type="Proteomes" id="UP001169492"/>
    </source>
</evidence>
<dbReference type="NCBIfam" id="TIGR00172">
    <property type="entry name" value="maf"/>
    <property type="match status" value="1"/>
</dbReference>
<dbReference type="RefSeq" id="WP_301720233.1">
    <property type="nucleotide sequence ID" value="NZ_JAGGJB010000001.1"/>
</dbReference>
<sequence length="204" mass="21909">MTAIVLASTSPYRRMLLEKVLPEFTCAAPQVDETALPGEQAEDLVKRLAIAKAQALATTYSDHLLIGSDQVAVVEGAILGKPGDEAKAIEQLSAASGKTVTFYTGLAVYHSGQQELLACVEPFQVSFRDLSAAEIKGYVALEQPFNCAGSFKSEGLGISLFESLRGDDPNTLIGLPLIRLLAMLRHWQVNPLLAEQPAEKPIKS</sequence>
<evidence type="ECO:0000313" key="10">
    <source>
        <dbReference type="EMBL" id="MDN7123631.1"/>
    </source>
</evidence>
<dbReference type="HAMAP" id="MF_00528">
    <property type="entry name" value="Maf"/>
    <property type="match status" value="1"/>
</dbReference>
<keyword evidence="4 9" id="KW-0546">Nucleotide metabolism</keyword>
<dbReference type="GO" id="GO:0047429">
    <property type="term" value="F:nucleoside triphosphate diphosphatase activity"/>
    <property type="evidence" value="ECO:0007669"/>
    <property type="project" value="InterPro"/>
</dbReference>
<organism evidence="10 11">
    <name type="scientific">Pseudidiomarina terrestris</name>
    <dbReference type="NCBI Taxonomy" id="2820060"/>
    <lineage>
        <taxon>Bacteria</taxon>
        <taxon>Pseudomonadati</taxon>
        <taxon>Pseudomonadota</taxon>
        <taxon>Gammaproteobacteria</taxon>
        <taxon>Alteromonadales</taxon>
        <taxon>Idiomarinaceae</taxon>
        <taxon>Pseudidiomarina</taxon>
    </lineage>
</organism>
<evidence type="ECO:0000256" key="5">
    <source>
        <dbReference type="ARBA" id="ARBA00050213"/>
    </source>
</evidence>
<evidence type="ECO:0000256" key="1">
    <source>
        <dbReference type="ARBA" id="ARBA00004496"/>
    </source>
</evidence>
<dbReference type="InterPro" id="IPR029001">
    <property type="entry name" value="ITPase-like_fam"/>
</dbReference>
<dbReference type="FunFam" id="3.90.950.10:FF:000005">
    <property type="entry name" value="7-methyl-GTP pyrophosphatase"/>
    <property type="match status" value="1"/>
</dbReference>
<feature type="site" description="Important for substrate specificity" evidence="9">
    <location>
        <position position="154"/>
    </location>
</feature>
<protein>
    <recommendedName>
        <fullName evidence="8 9">7-methyl-GTP pyrophosphatase</fullName>
        <shortName evidence="9">m(7)GTP pyrophosphatase</shortName>
        <ecNumber evidence="9">3.6.1.-</ecNumber>
    </recommendedName>
</protein>
<dbReference type="SUPFAM" id="SSF52972">
    <property type="entry name" value="ITPase-like"/>
    <property type="match status" value="1"/>
</dbReference>